<evidence type="ECO:0000313" key="7">
    <source>
        <dbReference type="Proteomes" id="UP001314205"/>
    </source>
</evidence>
<dbReference type="Proteomes" id="UP001314205">
    <property type="component" value="Unassembled WGS sequence"/>
</dbReference>
<keyword evidence="1" id="KW-0175">Coiled coil</keyword>
<protein>
    <recommendedName>
        <fullName evidence="8">Zinc finger PHD-type domain-containing protein</fullName>
    </recommendedName>
</protein>
<reference evidence="3 7" key="1">
    <citation type="submission" date="2023-11" db="EMBL/GenBank/DDBJ databases">
        <authorList>
            <person name="Hedman E."/>
            <person name="Englund M."/>
            <person name="Stromberg M."/>
            <person name="Nyberg Akerstrom W."/>
            <person name="Nylinder S."/>
            <person name="Jareborg N."/>
            <person name="Kallberg Y."/>
            <person name="Kronander E."/>
        </authorList>
    </citation>
    <scope>NUCLEOTIDE SEQUENCE [LARGE SCALE GENOMIC DNA]</scope>
</reference>
<dbReference type="EMBL" id="CAVLGL010000013">
    <property type="protein sequence ID" value="CAK1580592.1"/>
    <property type="molecule type" value="Genomic_DNA"/>
</dbReference>
<evidence type="ECO:0000313" key="4">
    <source>
        <dbReference type="EMBL" id="CAK1580592.1"/>
    </source>
</evidence>
<dbReference type="EMBL" id="CAVLGL010000002">
    <property type="protein sequence ID" value="CAK1579707.1"/>
    <property type="molecule type" value="Genomic_DNA"/>
</dbReference>
<dbReference type="SUPFAM" id="SSF57903">
    <property type="entry name" value="FYVE/PHD zinc finger"/>
    <property type="match status" value="1"/>
</dbReference>
<dbReference type="EMBL" id="CAVLGL010000085">
    <property type="protein sequence ID" value="CAK1589968.1"/>
    <property type="molecule type" value="Genomic_DNA"/>
</dbReference>
<evidence type="ECO:0000256" key="1">
    <source>
        <dbReference type="SAM" id="Coils"/>
    </source>
</evidence>
<dbReference type="InterPro" id="IPR013083">
    <property type="entry name" value="Znf_RING/FYVE/PHD"/>
</dbReference>
<evidence type="ECO:0000313" key="6">
    <source>
        <dbReference type="EMBL" id="CAK1601427.1"/>
    </source>
</evidence>
<name>A0AAV1KCZ0_9NEOP</name>
<feature type="coiled-coil region" evidence="1">
    <location>
        <begin position="139"/>
        <end position="180"/>
    </location>
</feature>
<dbReference type="EMBL" id="CAVLGL010000126">
    <property type="protein sequence ID" value="CAK1601427.1"/>
    <property type="molecule type" value="Genomic_DNA"/>
</dbReference>
<organism evidence="3 7">
    <name type="scientific">Parnassius mnemosyne</name>
    <name type="common">clouded apollo</name>
    <dbReference type="NCBI Taxonomy" id="213953"/>
    <lineage>
        <taxon>Eukaryota</taxon>
        <taxon>Metazoa</taxon>
        <taxon>Ecdysozoa</taxon>
        <taxon>Arthropoda</taxon>
        <taxon>Hexapoda</taxon>
        <taxon>Insecta</taxon>
        <taxon>Pterygota</taxon>
        <taxon>Neoptera</taxon>
        <taxon>Endopterygota</taxon>
        <taxon>Lepidoptera</taxon>
        <taxon>Glossata</taxon>
        <taxon>Ditrysia</taxon>
        <taxon>Papilionoidea</taxon>
        <taxon>Papilionidae</taxon>
        <taxon>Parnassiinae</taxon>
        <taxon>Parnassini</taxon>
        <taxon>Parnassius</taxon>
        <taxon>Driopa</taxon>
    </lineage>
</organism>
<evidence type="ECO:0008006" key="8">
    <source>
        <dbReference type="Google" id="ProtNLM"/>
    </source>
</evidence>
<dbReference type="AlphaFoldDB" id="A0AAV1KCZ0"/>
<feature type="region of interest" description="Disordered" evidence="2">
    <location>
        <begin position="198"/>
        <end position="224"/>
    </location>
</feature>
<evidence type="ECO:0000313" key="3">
    <source>
        <dbReference type="EMBL" id="CAK1579707.1"/>
    </source>
</evidence>
<proteinExistence type="predicted"/>
<sequence>MSKNCFKCREEITKRDFIECPKCKNFFHLDCTSIGEKFFFLLDVEKRKKCLCDYCKYQKLPNFDQLNINIPTTNSFDVLDVDDEYAEFVTFRQKNKKLPESLPDFSDSFMSTNTHSRSLNLQKTSRSLPDDDLRDCLMIQELKEEVLRLRTELIIANKEVDNLNITIRKLNKKILEQEKIIKIYKTVSIDDVKLRKPANNSYNSTPLSKPKKQKTKSFKPDTRHSSGCVEQIKLKETLPATQPEKIVNDRSRFYAESLASKTKTSEGTCKYSPNRKLCIISSIRSNKMAATLRNHFETQNICHYRITGGGINQLLSGLQTKLEDYTLNDYCILIVGETDFNVSKNYNELVLNIRKALLTVQHTNILICLPTFKFCNQSNIYNRRIETFNNLLYSDNINFEYCYILDSNKNLEYSTHMFSIYNGKLNKLGLKTYLHDIDEFITIFDDLTFSENRRMENISNLEVITCQENRTDSQKSSFRP</sequence>
<dbReference type="InterPro" id="IPR011011">
    <property type="entry name" value="Znf_FYVE_PHD"/>
</dbReference>
<evidence type="ECO:0000313" key="5">
    <source>
        <dbReference type="EMBL" id="CAK1589968.1"/>
    </source>
</evidence>
<gene>
    <name evidence="5" type="ORF">PARMNEM_LOCUS10392</name>
    <name evidence="3" type="ORF">PARMNEM_LOCUS1613</name>
    <name evidence="6" type="ORF">PARMNEM_LOCUS20070</name>
    <name evidence="4" type="ORF">PARMNEM_LOCUS2366</name>
</gene>
<dbReference type="Gene3D" id="3.30.40.10">
    <property type="entry name" value="Zinc/RING finger domain, C3HC4 (zinc finger)"/>
    <property type="match status" value="1"/>
</dbReference>
<evidence type="ECO:0000256" key="2">
    <source>
        <dbReference type="SAM" id="MobiDB-lite"/>
    </source>
</evidence>
<accession>A0AAV1KCZ0</accession>
<keyword evidence="7" id="KW-1185">Reference proteome</keyword>
<comment type="caution">
    <text evidence="3">The sequence shown here is derived from an EMBL/GenBank/DDBJ whole genome shotgun (WGS) entry which is preliminary data.</text>
</comment>